<dbReference type="SUPFAM" id="SSF51206">
    <property type="entry name" value="cAMP-binding domain-like"/>
    <property type="match status" value="1"/>
</dbReference>
<keyword evidence="3 6" id="KW-1133">Transmembrane helix</keyword>
<dbReference type="Pfam" id="PF00916">
    <property type="entry name" value="Sulfate_transp"/>
    <property type="match status" value="1"/>
</dbReference>
<dbReference type="Proteomes" id="UP001196530">
    <property type="component" value="Unassembled WGS sequence"/>
</dbReference>
<feature type="region of interest" description="Disordered" evidence="5">
    <location>
        <begin position="1"/>
        <end position="29"/>
    </location>
</feature>
<dbReference type="PANTHER" id="PTHR43310:SF4">
    <property type="entry name" value="AFR304WP"/>
    <property type="match status" value="1"/>
</dbReference>
<dbReference type="Pfam" id="PF01740">
    <property type="entry name" value="STAS"/>
    <property type="match status" value="1"/>
</dbReference>
<dbReference type="CDD" id="cd07042">
    <property type="entry name" value="STAS_SulP_like_sulfate_transporter"/>
    <property type="match status" value="1"/>
</dbReference>
<feature type="transmembrane region" description="Helical" evidence="6">
    <location>
        <begin position="527"/>
        <end position="559"/>
    </location>
</feature>
<dbReference type="SUPFAM" id="SSF52091">
    <property type="entry name" value="SpoIIaa-like"/>
    <property type="match status" value="1"/>
</dbReference>
<feature type="transmembrane region" description="Helical" evidence="6">
    <location>
        <begin position="280"/>
        <end position="303"/>
    </location>
</feature>
<accession>A0AAN6DLH5</accession>
<evidence type="ECO:0000256" key="5">
    <source>
        <dbReference type="SAM" id="MobiDB-lite"/>
    </source>
</evidence>
<dbReference type="EMBL" id="JAHLUX010000001">
    <property type="protein sequence ID" value="KAG7821943.1"/>
    <property type="molecule type" value="Genomic_DNA"/>
</dbReference>
<name>A0AAN6DLH5_PICAN</name>
<sequence>MSAYNSSLPKAIASPRAAQSPGYGTRQSVTTETHLGRSFVYSSFRPDLNSPLNSVNAAVHSSSSINETSVGLADVGVDDTEDFSYYVDDPNTPPERYADDYTPLLAEDHVKNDFQAASTYTDEYAAFGGDEEAQRQMADTSFDPAAYNKYDHTGDGRAASTGVWQALQTLRTADSRTLVRECVVKPVKYLPAVFLGTLLNILDGLSYGMILFPIGESMFSQMGAHGLSMFYVSTIISQLVYSLGGSAFKSGIGSEMIEVTPFFHQMGISIMASLGEEQDAVLATTIVTYAISAMVTGLVFFVLGKCRLGRLVGFFPRHILVGCIGGVGYFLVVTAIEVSSRLEGGLEYNLPTLRYLLQPLSFCQWFVPLALAAVLVVIQHYNSSALIVPLYFIVVFAIFHVIVYFVPSWDLQDARDYGWVFSAPQTDTPWYSFYSFYKFDRVSWWAVLHQVPTMLALTFFGILHVPINVPALAVTVEMDEFDVDRELMAHGLSNALSGLCGSIQNYLVYTNSVLFIRAGADSRLSGVMLAMATTCVMWAGPVIIGYIPVAVVGALIYLLGYELLKEALYDTKGKLRKFEYFTIVMIVLTMGAWDFVYGILVGVLLACLSFVVEAARKPVVSGIYTGEYARSIVVRHPKQQEFLKDVGKQIYVMKLQGSLFFGSIGGLEEKVRARFEKRTFAREPIKYLILDMNNVQSIDFSAVEGFRRIRNLVIEKDSYMIISSVTDKSAIVEALKDSGLWETSEHHERIQLFNNLNTALEWCENIFLEAYKELSRKNELGRKPRRLTVPTPQLVDTMMSGSPRYAHVMRAARKTLDLEPHKRRLSISANSKNPLILVSTAMQGISEGRDDQFWSRLVPYLTRQELAANQVVYEKHLNQPCLYFVESGMIGYDICFNNLKFCLNSWVLPLTIFGDLVKTQSDRVVRYYSNTESVVWKLDEPSINKLRRQDHDLYEELLAVSLRLFTSKLDSISSNILVSS</sequence>
<evidence type="ECO:0000256" key="2">
    <source>
        <dbReference type="ARBA" id="ARBA00022692"/>
    </source>
</evidence>
<dbReference type="InterPro" id="IPR036513">
    <property type="entry name" value="STAS_dom_sf"/>
</dbReference>
<dbReference type="PANTHER" id="PTHR43310">
    <property type="entry name" value="SULFATE TRANSPORTER YBAR-RELATED"/>
    <property type="match status" value="1"/>
</dbReference>
<evidence type="ECO:0000313" key="9">
    <source>
        <dbReference type="Proteomes" id="UP001196530"/>
    </source>
</evidence>
<feature type="transmembrane region" description="Helical" evidence="6">
    <location>
        <begin position="189"/>
        <end position="212"/>
    </location>
</feature>
<dbReference type="AlphaFoldDB" id="A0AAN6DLH5"/>
<evidence type="ECO:0000259" key="7">
    <source>
        <dbReference type="PROSITE" id="PS50801"/>
    </source>
</evidence>
<feature type="domain" description="STAS" evidence="7">
    <location>
        <begin position="650"/>
        <end position="763"/>
    </location>
</feature>
<dbReference type="GeneID" id="66124469"/>
<dbReference type="PROSITE" id="PS50801">
    <property type="entry name" value="STAS"/>
    <property type="match status" value="1"/>
</dbReference>
<dbReference type="GO" id="GO:0016020">
    <property type="term" value="C:membrane"/>
    <property type="evidence" value="ECO:0007669"/>
    <property type="project" value="UniProtKB-SubCell"/>
</dbReference>
<evidence type="ECO:0000256" key="1">
    <source>
        <dbReference type="ARBA" id="ARBA00004141"/>
    </source>
</evidence>
<reference evidence="8" key="1">
    <citation type="journal article" date="2021" name="G3 (Bethesda)">
        <title>Genomic diversity, chromosomal rearrangements, and interspecies hybridization in the ogataea polymorpha species complex.</title>
        <authorList>
            <person name="Hanson S.J."/>
            <person name="Cinneide E.O."/>
            <person name="Salzberg L.I."/>
            <person name="Wolfe K.H."/>
            <person name="McGowan J."/>
            <person name="Fitzpatrick D.A."/>
            <person name="Matlin K."/>
        </authorList>
    </citation>
    <scope>NUCLEOTIDE SEQUENCE</scope>
    <source>
        <strain evidence="8">61-244</strain>
    </source>
</reference>
<proteinExistence type="predicted"/>
<dbReference type="InterPro" id="IPR011547">
    <property type="entry name" value="SLC26A/SulP_dom"/>
</dbReference>
<feature type="transmembrane region" description="Helical" evidence="6">
    <location>
        <begin position="356"/>
        <end position="378"/>
    </location>
</feature>
<evidence type="ECO:0000256" key="3">
    <source>
        <dbReference type="ARBA" id="ARBA00022989"/>
    </source>
</evidence>
<dbReference type="InterPro" id="IPR002645">
    <property type="entry name" value="STAS_dom"/>
</dbReference>
<dbReference type="RefSeq" id="XP_043062313.1">
    <property type="nucleotide sequence ID" value="XM_043204849.1"/>
</dbReference>
<dbReference type="InterPro" id="IPR052706">
    <property type="entry name" value="Membrane-Transporter-like"/>
</dbReference>
<feature type="transmembrane region" description="Helical" evidence="6">
    <location>
        <begin position="487"/>
        <end position="507"/>
    </location>
</feature>
<feature type="transmembrane region" description="Helical" evidence="6">
    <location>
        <begin position="224"/>
        <end position="244"/>
    </location>
</feature>
<evidence type="ECO:0000256" key="4">
    <source>
        <dbReference type="ARBA" id="ARBA00023136"/>
    </source>
</evidence>
<gene>
    <name evidence="8" type="ORF">KL928_000418</name>
</gene>
<feature type="transmembrane region" description="Helical" evidence="6">
    <location>
        <begin position="454"/>
        <end position="475"/>
    </location>
</feature>
<keyword evidence="2 6" id="KW-0812">Transmembrane</keyword>
<protein>
    <recommendedName>
        <fullName evidence="7">STAS domain-containing protein</fullName>
    </recommendedName>
</protein>
<comment type="caution">
    <text evidence="8">The sequence shown here is derived from an EMBL/GenBank/DDBJ whole genome shotgun (WGS) entry which is preliminary data.</text>
</comment>
<comment type="subcellular location">
    <subcellularLocation>
        <location evidence="1">Membrane</location>
        <topology evidence="1">Multi-pass membrane protein</topology>
    </subcellularLocation>
</comment>
<dbReference type="Gene3D" id="3.30.750.24">
    <property type="entry name" value="STAS domain"/>
    <property type="match status" value="1"/>
</dbReference>
<evidence type="ECO:0000313" key="8">
    <source>
        <dbReference type="EMBL" id="KAG7821943.1"/>
    </source>
</evidence>
<evidence type="ECO:0000256" key="6">
    <source>
        <dbReference type="SAM" id="Phobius"/>
    </source>
</evidence>
<dbReference type="InterPro" id="IPR018490">
    <property type="entry name" value="cNMP-bd_dom_sf"/>
</dbReference>
<feature type="transmembrane region" description="Helical" evidence="6">
    <location>
        <begin position="315"/>
        <end position="336"/>
    </location>
</feature>
<feature type="transmembrane region" description="Helical" evidence="6">
    <location>
        <begin position="580"/>
        <end position="611"/>
    </location>
</feature>
<feature type="transmembrane region" description="Helical" evidence="6">
    <location>
        <begin position="385"/>
        <end position="406"/>
    </location>
</feature>
<organism evidence="8 9">
    <name type="scientific">Pichia angusta</name>
    <name type="common">Yeast</name>
    <name type="synonym">Hansenula polymorpha</name>
    <dbReference type="NCBI Taxonomy" id="870730"/>
    <lineage>
        <taxon>Eukaryota</taxon>
        <taxon>Fungi</taxon>
        <taxon>Dikarya</taxon>
        <taxon>Ascomycota</taxon>
        <taxon>Saccharomycotina</taxon>
        <taxon>Pichiomycetes</taxon>
        <taxon>Pichiales</taxon>
        <taxon>Pichiaceae</taxon>
        <taxon>Ogataea</taxon>
    </lineage>
</organism>
<keyword evidence="4 6" id="KW-0472">Membrane</keyword>